<reference evidence="3 4" key="1">
    <citation type="journal article" date="2015" name="Genome Biol. Evol.">
        <title>Comparative Genomics of a Bacterivorous Green Alga Reveals Evolutionary Causalities and Consequences of Phago-Mixotrophic Mode of Nutrition.</title>
        <authorList>
            <person name="Burns J.A."/>
            <person name="Paasch A."/>
            <person name="Narechania A."/>
            <person name="Kim E."/>
        </authorList>
    </citation>
    <scope>NUCLEOTIDE SEQUENCE [LARGE SCALE GENOMIC DNA]</scope>
    <source>
        <strain evidence="3 4">PLY_AMNH</strain>
    </source>
</reference>
<protein>
    <submittedName>
        <fullName evidence="3">Uncharacterized protein</fullName>
    </submittedName>
</protein>
<feature type="region of interest" description="Disordered" evidence="2">
    <location>
        <begin position="103"/>
        <end position="125"/>
    </location>
</feature>
<feature type="coiled-coil region" evidence="1">
    <location>
        <begin position="65"/>
        <end position="92"/>
    </location>
</feature>
<evidence type="ECO:0000256" key="2">
    <source>
        <dbReference type="SAM" id="MobiDB-lite"/>
    </source>
</evidence>
<dbReference type="EMBL" id="LGRX02035275">
    <property type="protein sequence ID" value="KAK3235510.1"/>
    <property type="molecule type" value="Genomic_DNA"/>
</dbReference>
<keyword evidence="4" id="KW-1185">Reference proteome</keyword>
<evidence type="ECO:0000313" key="3">
    <source>
        <dbReference type="EMBL" id="KAK3235510.1"/>
    </source>
</evidence>
<sequence length="125" mass="14604">MDERDVAAGRRIPNSKVGRSAEAGERGSVRPKVNVLTSGQRYVSVRPNNVSHQAQGASHVRPKERYEMYKVLEEEEKRLEQLEDEHGLRTQEIKQLAHLRKIRQDREEQKKQRKAKQDYMQLVNS</sequence>
<dbReference type="AlphaFoldDB" id="A0AAE0EQW0"/>
<evidence type="ECO:0000313" key="4">
    <source>
        <dbReference type="Proteomes" id="UP001190700"/>
    </source>
</evidence>
<accession>A0AAE0EQW0</accession>
<proteinExistence type="predicted"/>
<feature type="region of interest" description="Disordered" evidence="2">
    <location>
        <begin position="1"/>
        <end position="32"/>
    </location>
</feature>
<dbReference type="Proteomes" id="UP001190700">
    <property type="component" value="Unassembled WGS sequence"/>
</dbReference>
<keyword evidence="1" id="KW-0175">Coiled coil</keyword>
<evidence type="ECO:0000256" key="1">
    <source>
        <dbReference type="SAM" id="Coils"/>
    </source>
</evidence>
<gene>
    <name evidence="3" type="ORF">CYMTET_54294</name>
</gene>
<name>A0AAE0EQW0_9CHLO</name>
<organism evidence="3 4">
    <name type="scientific">Cymbomonas tetramitiformis</name>
    <dbReference type="NCBI Taxonomy" id="36881"/>
    <lineage>
        <taxon>Eukaryota</taxon>
        <taxon>Viridiplantae</taxon>
        <taxon>Chlorophyta</taxon>
        <taxon>Pyramimonadophyceae</taxon>
        <taxon>Pyramimonadales</taxon>
        <taxon>Pyramimonadaceae</taxon>
        <taxon>Cymbomonas</taxon>
    </lineage>
</organism>
<comment type="caution">
    <text evidence="3">The sequence shown here is derived from an EMBL/GenBank/DDBJ whole genome shotgun (WGS) entry which is preliminary data.</text>
</comment>